<dbReference type="CDD" id="cd06147">
    <property type="entry name" value="Rrp6p_like_exo"/>
    <property type="match status" value="1"/>
</dbReference>
<dbReference type="InterPro" id="IPR012588">
    <property type="entry name" value="Exosome-assoc_fac_Rrp6_N"/>
</dbReference>
<evidence type="ECO:0000256" key="3">
    <source>
        <dbReference type="ARBA" id="ARBA00022722"/>
    </source>
</evidence>
<sequence length="873" mass="100199">MEESSDSEFKIHIQKNIKCIAESIKLSSTLPVGTARSNFVACFPRFKDEVKPFSDKILSMLSDLLQREGIRGNVEDLDTEEKVDLVVDGVNKVLDRARENLNEFNGLKCNTPVQESIKGSEKSSSGSWNRDASRSMRWKTNSIGNYSKPALRTQNMLEKPQDKFEVKIDNSNMPFEPRLTWKPNAIKPLSVYLEMNTNGVARYCHPYLHELDAFKIPSDQLEKIEPSMPPEFNSTCAIYVDDDKMLTNMMNKLKNEKELAVDLEHHSYRSYQGLTCLMQISTRETDYVIDTLALRTKLFVLNEIFTNPNIVKVFHDANSDVIWLQKDFNLYVVNMFDTHLASLTLNFPKLSLSYLMNEFCNLESDKRYQLFDWRIRPLPEMALKYARTDTHYLLYIYDKLRNALLEKVGGSTQLLESVYSRGVAICKKKHEKLTGENDYLILYKQSKQTFDNRQMHALKSLYEWRDNVAREEDESTGYVLPNHMLLQIAEMLPREMQGILACCNPIPPLVRKNLSQLHQLISISRHLPINRNIIQNDAHSLTSNKSPALSKLRCPHDFSHHDDFRDNLATLLEGSDVIDVSGEDEEAAISLLDDEKVDEKGFMAFFKQLNLHVSLQSNCRRKMKRTVVKFVSPYERYKRTVVFLLGTQEKEKEPKEDTANADIVYVPKENRHGKAKMEVNAEPDVKRERQESRHSEDEKQNSTKICDKVKPEKRDEISPVKGTKRKLSSSDDQQSKKQSAVETTINSSNDESISANDDSTVVKTRQEEMEVVSTACNSRNAKRKRNRKRNMNSSEQEDGKPNFKPFDYTKANFNRFVTSGQKNIKQLLSTKITFGASKKEDVMNVCETCVPDADPCPDPLPPAAGIVGRLPFL</sequence>
<gene>
    <name evidence="12" type="ORF">V9T40_000253</name>
</gene>
<evidence type="ECO:0000259" key="11">
    <source>
        <dbReference type="PROSITE" id="PS50967"/>
    </source>
</evidence>
<evidence type="ECO:0000313" key="12">
    <source>
        <dbReference type="EMBL" id="KAK7579624.1"/>
    </source>
</evidence>
<dbReference type="Pfam" id="PF00570">
    <property type="entry name" value="HRDC"/>
    <property type="match status" value="1"/>
</dbReference>
<protein>
    <recommendedName>
        <fullName evidence="9">Exosome complex component 10 homolog</fullName>
    </recommendedName>
</protein>
<evidence type="ECO:0000256" key="4">
    <source>
        <dbReference type="ARBA" id="ARBA00022801"/>
    </source>
</evidence>
<dbReference type="Proteomes" id="UP001367676">
    <property type="component" value="Unassembled WGS sequence"/>
</dbReference>
<feature type="compositionally biased region" description="Basic residues" evidence="10">
    <location>
        <begin position="780"/>
        <end position="790"/>
    </location>
</feature>
<comment type="similarity">
    <text evidence="8">Belongs to the exosome component 10/RRP6 family.</text>
</comment>
<dbReference type="GO" id="GO:0000467">
    <property type="term" value="P:exonucleolytic trimming to generate mature 3'-end of 5.8S rRNA from tricistronic rRNA transcript (SSU-rRNA, 5.8S rRNA, LSU-rRNA)"/>
    <property type="evidence" value="ECO:0007669"/>
    <property type="project" value="InterPro"/>
</dbReference>
<dbReference type="FunFam" id="1.10.150.80:FF:000001">
    <property type="entry name" value="Putative exosome component 10"/>
    <property type="match status" value="1"/>
</dbReference>
<evidence type="ECO:0000256" key="8">
    <source>
        <dbReference type="ARBA" id="ARBA00043957"/>
    </source>
</evidence>
<dbReference type="GO" id="GO:0071035">
    <property type="term" value="P:nuclear polyadenylation-dependent rRNA catabolic process"/>
    <property type="evidence" value="ECO:0007669"/>
    <property type="project" value="TreeGrafter"/>
</dbReference>
<dbReference type="PANTHER" id="PTHR12124">
    <property type="entry name" value="POLYMYOSITIS/SCLERODERMA AUTOANTIGEN-RELATED"/>
    <property type="match status" value="1"/>
</dbReference>
<feature type="compositionally biased region" description="Polar residues" evidence="10">
    <location>
        <begin position="740"/>
        <end position="763"/>
    </location>
</feature>
<dbReference type="PROSITE" id="PS50967">
    <property type="entry name" value="HRDC"/>
    <property type="match status" value="1"/>
</dbReference>
<reference evidence="12 13" key="1">
    <citation type="submission" date="2024-03" db="EMBL/GenBank/DDBJ databases">
        <title>Adaptation during the transition from Ophiocordyceps entomopathogen to insect associate is accompanied by gene loss and intensified selection.</title>
        <authorList>
            <person name="Ward C.M."/>
            <person name="Onetto C.A."/>
            <person name="Borneman A.R."/>
        </authorList>
    </citation>
    <scope>NUCLEOTIDE SEQUENCE [LARGE SCALE GENOMIC DNA]</scope>
    <source>
        <strain evidence="12">AWRI1</strain>
        <tissue evidence="12">Single Adult Female</tissue>
    </source>
</reference>
<dbReference type="Gene3D" id="3.30.420.10">
    <property type="entry name" value="Ribonuclease H-like superfamily/Ribonuclease H"/>
    <property type="match status" value="1"/>
</dbReference>
<feature type="compositionally biased region" description="Basic and acidic residues" evidence="10">
    <location>
        <begin position="668"/>
        <end position="718"/>
    </location>
</feature>
<dbReference type="GO" id="GO:0003727">
    <property type="term" value="F:single-stranded RNA binding"/>
    <property type="evidence" value="ECO:0007669"/>
    <property type="project" value="TreeGrafter"/>
</dbReference>
<evidence type="ECO:0000256" key="9">
    <source>
        <dbReference type="ARBA" id="ARBA00070365"/>
    </source>
</evidence>
<dbReference type="GO" id="GO:0071036">
    <property type="term" value="P:nuclear polyadenylation-dependent snoRNA catabolic process"/>
    <property type="evidence" value="ECO:0007669"/>
    <property type="project" value="TreeGrafter"/>
</dbReference>
<dbReference type="GO" id="GO:0000176">
    <property type="term" value="C:nuclear exosome (RNase complex)"/>
    <property type="evidence" value="ECO:0007669"/>
    <property type="project" value="InterPro"/>
</dbReference>
<proteinExistence type="inferred from homology"/>
<dbReference type="Gene3D" id="1.10.150.80">
    <property type="entry name" value="HRDC domain"/>
    <property type="match status" value="1"/>
</dbReference>
<dbReference type="GO" id="GO:0071039">
    <property type="term" value="P:nuclear polyadenylation-dependent CUT catabolic process"/>
    <property type="evidence" value="ECO:0007669"/>
    <property type="project" value="TreeGrafter"/>
</dbReference>
<dbReference type="InterPro" id="IPR002562">
    <property type="entry name" value="3'-5'_exonuclease_dom"/>
</dbReference>
<name>A0AAN9TCK2_9HEMI</name>
<feature type="region of interest" description="Disordered" evidence="10">
    <location>
        <begin position="650"/>
        <end position="805"/>
    </location>
</feature>
<keyword evidence="3" id="KW-0540">Nuclease</keyword>
<dbReference type="GO" id="GO:0071038">
    <property type="term" value="P:TRAMP-dependent tRNA surveillance pathway"/>
    <property type="evidence" value="ECO:0007669"/>
    <property type="project" value="TreeGrafter"/>
</dbReference>
<dbReference type="PANTHER" id="PTHR12124:SF47">
    <property type="entry name" value="EXOSOME COMPONENT 10"/>
    <property type="match status" value="1"/>
</dbReference>
<keyword evidence="7" id="KW-0539">Nucleus</keyword>
<evidence type="ECO:0000313" key="13">
    <source>
        <dbReference type="Proteomes" id="UP001367676"/>
    </source>
</evidence>
<dbReference type="EMBL" id="JBBCAQ010000034">
    <property type="protein sequence ID" value="KAK7579624.1"/>
    <property type="molecule type" value="Genomic_DNA"/>
</dbReference>
<dbReference type="InterPro" id="IPR002121">
    <property type="entry name" value="HRDC_dom"/>
</dbReference>
<dbReference type="GO" id="GO:0000166">
    <property type="term" value="F:nucleotide binding"/>
    <property type="evidence" value="ECO:0007669"/>
    <property type="project" value="InterPro"/>
</dbReference>
<comment type="caution">
    <text evidence="12">The sequence shown here is derived from an EMBL/GenBank/DDBJ whole genome shotgun (WGS) entry which is preliminary data.</text>
</comment>
<dbReference type="FunFam" id="3.30.420.10:FF:000059">
    <property type="entry name" value="Exosome complex exonuclease Rrp6"/>
    <property type="match status" value="1"/>
</dbReference>
<keyword evidence="5" id="KW-0271">Exosome</keyword>
<evidence type="ECO:0000256" key="10">
    <source>
        <dbReference type="SAM" id="MobiDB-lite"/>
    </source>
</evidence>
<keyword evidence="13" id="KW-1185">Reference proteome</keyword>
<dbReference type="InterPro" id="IPR045092">
    <property type="entry name" value="Rrp6-like"/>
</dbReference>
<evidence type="ECO:0000256" key="7">
    <source>
        <dbReference type="ARBA" id="ARBA00023242"/>
    </source>
</evidence>
<dbReference type="AlphaFoldDB" id="A0AAN9TCK2"/>
<comment type="subcellular location">
    <subcellularLocation>
        <location evidence="1">Nucleus</location>
    </subcellularLocation>
</comment>
<dbReference type="SMART" id="SM00341">
    <property type="entry name" value="HRDC"/>
    <property type="match status" value="1"/>
</dbReference>
<dbReference type="SMART" id="SM00474">
    <property type="entry name" value="35EXOc"/>
    <property type="match status" value="1"/>
</dbReference>
<dbReference type="InterPro" id="IPR049559">
    <property type="entry name" value="Rrp6p-like_exo"/>
</dbReference>
<feature type="region of interest" description="Disordered" evidence="10">
    <location>
        <begin position="115"/>
        <end position="134"/>
    </location>
</feature>
<dbReference type="GO" id="GO:0071040">
    <property type="term" value="P:nuclear polyadenylation-dependent antisense transcript catabolic process"/>
    <property type="evidence" value="ECO:0007669"/>
    <property type="project" value="TreeGrafter"/>
</dbReference>
<dbReference type="GO" id="GO:0000175">
    <property type="term" value="F:3'-5'-RNA exonuclease activity"/>
    <property type="evidence" value="ECO:0007669"/>
    <property type="project" value="InterPro"/>
</dbReference>
<dbReference type="SUPFAM" id="SSF53098">
    <property type="entry name" value="Ribonuclease H-like"/>
    <property type="match status" value="1"/>
</dbReference>
<dbReference type="GO" id="GO:0071037">
    <property type="term" value="P:nuclear polyadenylation-dependent snRNA catabolic process"/>
    <property type="evidence" value="ECO:0007669"/>
    <property type="project" value="TreeGrafter"/>
</dbReference>
<dbReference type="InterPro" id="IPR036397">
    <property type="entry name" value="RNaseH_sf"/>
</dbReference>
<evidence type="ECO:0000256" key="1">
    <source>
        <dbReference type="ARBA" id="ARBA00004123"/>
    </source>
</evidence>
<evidence type="ECO:0000256" key="5">
    <source>
        <dbReference type="ARBA" id="ARBA00022835"/>
    </source>
</evidence>
<keyword evidence="2" id="KW-0698">rRNA processing</keyword>
<dbReference type="InterPro" id="IPR012337">
    <property type="entry name" value="RNaseH-like_sf"/>
</dbReference>
<dbReference type="GO" id="GO:0071051">
    <property type="term" value="P:poly(A)-dependent snoRNA 3'-end processing"/>
    <property type="evidence" value="ECO:0007669"/>
    <property type="project" value="TreeGrafter"/>
</dbReference>
<feature type="domain" description="HRDC" evidence="11">
    <location>
        <begin position="451"/>
        <end position="531"/>
    </location>
</feature>
<dbReference type="SUPFAM" id="SSF47819">
    <property type="entry name" value="HRDC-like"/>
    <property type="match status" value="1"/>
</dbReference>
<keyword evidence="4" id="KW-0378">Hydrolase</keyword>
<dbReference type="InterPro" id="IPR010997">
    <property type="entry name" value="HRDC-like_sf"/>
</dbReference>
<evidence type="ECO:0000256" key="6">
    <source>
        <dbReference type="ARBA" id="ARBA00022839"/>
    </source>
</evidence>
<keyword evidence="6" id="KW-0269">Exonuclease</keyword>
<dbReference type="Pfam" id="PF01612">
    <property type="entry name" value="DNA_pol_A_exo1"/>
    <property type="match status" value="1"/>
</dbReference>
<dbReference type="Pfam" id="PF08066">
    <property type="entry name" value="PMC2NT"/>
    <property type="match status" value="1"/>
</dbReference>
<organism evidence="12 13">
    <name type="scientific">Parthenolecanium corni</name>
    <dbReference type="NCBI Taxonomy" id="536013"/>
    <lineage>
        <taxon>Eukaryota</taxon>
        <taxon>Metazoa</taxon>
        <taxon>Ecdysozoa</taxon>
        <taxon>Arthropoda</taxon>
        <taxon>Hexapoda</taxon>
        <taxon>Insecta</taxon>
        <taxon>Pterygota</taxon>
        <taxon>Neoptera</taxon>
        <taxon>Paraneoptera</taxon>
        <taxon>Hemiptera</taxon>
        <taxon>Sternorrhyncha</taxon>
        <taxon>Coccoidea</taxon>
        <taxon>Coccidae</taxon>
        <taxon>Parthenolecanium</taxon>
    </lineage>
</organism>
<dbReference type="GO" id="GO:0005730">
    <property type="term" value="C:nucleolus"/>
    <property type="evidence" value="ECO:0007669"/>
    <property type="project" value="TreeGrafter"/>
</dbReference>
<accession>A0AAN9TCK2</accession>
<dbReference type="GO" id="GO:0071044">
    <property type="term" value="P:histone mRNA catabolic process"/>
    <property type="evidence" value="ECO:0007669"/>
    <property type="project" value="TreeGrafter"/>
</dbReference>
<dbReference type="InterPro" id="IPR044876">
    <property type="entry name" value="HRDC_dom_sf"/>
</dbReference>
<evidence type="ECO:0000256" key="2">
    <source>
        <dbReference type="ARBA" id="ARBA00022552"/>
    </source>
</evidence>